<gene>
    <name evidence="1" type="ORF">PISMIDRAFT_17106</name>
</gene>
<sequence>MSGRALECWTQNDPTNTEKLLTKEITSTSSPNHYLLADRALIRAHLKHVALAIEDAQEASLLLHCPMYIFTHTYLKSLRVHPSPIGYIAMAVAQLAQGDREEALRVFDLAFHVCEPCDNKLLLLLKSILVFESGYKEDAITRVDHLTKSLFGNYSYTENLEASLFVLITMDEMDVEGVDADTDYEEVHQQCTV</sequence>
<evidence type="ECO:0000313" key="1">
    <source>
        <dbReference type="EMBL" id="KIK14694.1"/>
    </source>
</evidence>
<keyword evidence="2" id="KW-1185">Reference proteome</keyword>
<proteinExistence type="predicted"/>
<organism evidence="1 2">
    <name type="scientific">Pisolithus microcarpus 441</name>
    <dbReference type="NCBI Taxonomy" id="765257"/>
    <lineage>
        <taxon>Eukaryota</taxon>
        <taxon>Fungi</taxon>
        <taxon>Dikarya</taxon>
        <taxon>Basidiomycota</taxon>
        <taxon>Agaricomycotina</taxon>
        <taxon>Agaricomycetes</taxon>
        <taxon>Agaricomycetidae</taxon>
        <taxon>Boletales</taxon>
        <taxon>Sclerodermatineae</taxon>
        <taxon>Pisolithaceae</taxon>
        <taxon>Pisolithus</taxon>
    </lineage>
</organism>
<dbReference type="OrthoDB" id="2688548at2759"/>
<protein>
    <submittedName>
        <fullName evidence="1">Uncharacterized protein</fullName>
    </submittedName>
</protein>
<dbReference type="InterPro" id="IPR011990">
    <property type="entry name" value="TPR-like_helical_dom_sf"/>
</dbReference>
<evidence type="ECO:0000313" key="2">
    <source>
        <dbReference type="Proteomes" id="UP000054018"/>
    </source>
</evidence>
<dbReference type="Proteomes" id="UP000054018">
    <property type="component" value="Unassembled WGS sequence"/>
</dbReference>
<reference evidence="2" key="2">
    <citation type="submission" date="2015-01" db="EMBL/GenBank/DDBJ databases">
        <title>Evolutionary Origins and Diversification of the Mycorrhizal Mutualists.</title>
        <authorList>
            <consortium name="DOE Joint Genome Institute"/>
            <consortium name="Mycorrhizal Genomics Consortium"/>
            <person name="Kohler A."/>
            <person name="Kuo A."/>
            <person name="Nagy L.G."/>
            <person name="Floudas D."/>
            <person name="Copeland A."/>
            <person name="Barry K.W."/>
            <person name="Cichocki N."/>
            <person name="Veneault-Fourrey C."/>
            <person name="LaButti K."/>
            <person name="Lindquist E.A."/>
            <person name="Lipzen A."/>
            <person name="Lundell T."/>
            <person name="Morin E."/>
            <person name="Murat C."/>
            <person name="Riley R."/>
            <person name="Ohm R."/>
            <person name="Sun H."/>
            <person name="Tunlid A."/>
            <person name="Henrissat B."/>
            <person name="Grigoriev I.V."/>
            <person name="Hibbett D.S."/>
            <person name="Martin F."/>
        </authorList>
    </citation>
    <scope>NUCLEOTIDE SEQUENCE [LARGE SCALE GENOMIC DNA]</scope>
    <source>
        <strain evidence="2">441</strain>
    </source>
</reference>
<reference evidence="1 2" key="1">
    <citation type="submission" date="2014-04" db="EMBL/GenBank/DDBJ databases">
        <authorList>
            <consortium name="DOE Joint Genome Institute"/>
            <person name="Kuo A."/>
            <person name="Kohler A."/>
            <person name="Costa M.D."/>
            <person name="Nagy L.G."/>
            <person name="Floudas D."/>
            <person name="Copeland A."/>
            <person name="Barry K.W."/>
            <person name="Cichocki N."/>
            <person name="Veneault-Fourrey C."/>
            <person name="LaButti K."/>
            <person name="Lindquist E.A."/>
            <person name="Lipzen A."/>
            <person name="Lundell T."/>
            <person name="Morin E."/>
            <person name="Murat C."/>
            <person name="Sun H."/>
            <person name="Tunlid A."/>
            <person name="Henrissat B."/>
            <person name="Grigoriev I.V."/>
            <person name="Hibbett D.S."/>
            <person name="Martin F."/>
            <person name="Nordberg H.P."/>
            <person name="Cantor M.N."/>
            <person name="Hua S.X."/>
        </authorList>
    </citation>
    <scope>NUCLEOTIDE SEQUENCE [LARGE SCALE GENOMIC DNA]</scope>
    <source>
        <strain evidence="1 2">441</strain>
    </source>
</reference>
<dbReference type="STRING" id="765257.A0A0C9YLG6"/>
<name>A0A0C9YLG6_9AGAM</name>
<accession>A0A0C9YLG6</accession>
<dbReference type="EMBL" id="KN833926">
    <property type="protein sequence ID" value="KIK14694.1"/>
    <property type="molecule type" value="Genomic_DNA"/>
</dbReference>
<dbReference type="AlphaFoldDB" id="A0A0C9YLG6"/>
<dbReference type="SUPFAM" id="SSF48452">
    <property type="entry name" value="TPR-like"/>
    <property type="match status" value="1"/>
</dbReference>
<dbReference type="HOGENOM" id="CLU_109475_0_0_1"/>